<reference evidence="1 2" key="1">
    <citation type="journal article" date="2015" name="Genome Announc.">
        <title>Complete Genome Sequence of Polypropylene Glycol- and Polyethylene Glycol-Degrading Sphingopyxis macrogoltabida Strain EY-1.</title>
        <authorList>
            <person name="Ohtsubo Y."/>
            <person name="Nagata Y."/>
            <person name="Numata M."/>
            <person name="Tsuchikane K."/>
            <person name="Hosoyama A."/>
            <person name="Yamazoe A."/>
            <person name="Tsuda M."/>
            <person name="Fujita N."/>
            <person name="Kawai F."/>
        </authorList>
    </citation>
    <scope>NUCLEOTIDE SEQUENCE [LARGE SCALE GENOMIC DNA]</scope>
    <source>
        <strain evidence="1 2">EY-1</strain>
    </source>
</reference>
<accession>A0A0N7GSJ8</accession>
<dbReference type="EMBL" id="CP012700">
    <property type="protein sequence ID" value="ALH80915.1"/>
    <property type="molecule type" value="Genomic_DNA"/>
</dbReference>
<evidence type="ECO:0008006" key="3">
    <source>
        <dbReference type="Google" id="ProtNLM"/>
    </source>
</evidence>
<dbReference type="KEGG" id="smag:AN936_11210"/>
<evidence type="ECO:0000313" key="1">
    <source>
        <dbReference type="EMBL" id="ALH80915.1"/>
    </source>
</evidence>
<name>A0A0N7GSJ8_SPHMC</name>
<dbReference type="OrthoDB" id="7452341at2"/>
<dbReference type="RefSeq" id="WP_054588216.1">
    <property type="nucleotide sequence ID" value="NZ_CP012700.1"/>
</dbReference>
<gene>
    <name evidence="1" type="ORF">AN936_11210</name>
</gene>
<dbReference type="PATRIC" id="fig|33050.5.peg.2319"/>
<dbReference type="Proteomes" id="UP000058074">
    <property type="component" value="Chromosome"/>
</dbReference>
<dbReference type="SUPFAM" id="SSF55961">
    <property type="entry name" value="Bet v1-like"/>
    <property type="match status" value="1"/>
</dbReference>
<dbReference type="Gene3D" id="3.30.530.20">
    <property type="match status" value="1"/>
</dbReference>
<proteinExistence type="predicted"/>
<sequence>MTEQNVRVTIVNHAAVDIAAPPAAVWQTILDEYIEAKKFREIGYAIEPLDDPAACLGGYRIRLEQDGAVVDERLCHVTERDEIAHRLSMFADYLAGGMIVYATYHAEAAPGGTRYRLDCHSTLGIPQPAGAGRAEIAAAVAEMTAQFDAALTGYLESIKAKLETRG</sequence>
<dbReference type="InterPro" id="IPR023393">
    <property type="entry name" value="START-like_dom_sf"/>
</dbReference>
<evidence type="ECO:0000313" key="2">
    <source>
        <dbReference type="Proteomes" id="UP000058074"/>
    </source>
</evidence>
<dbReference type="AlphaFoldDB" id="A0A0N7GSJ8"/>
<organism evidence="1 2">
    <name type="scientific">Sphingopyxis macrogoltabida</name>
    <name type="common">Sphingomonas macrogoltabidus</name>
    <dbReference type="NCBI Taxonomy" id="33050"/>
    <lineage>
        <taxon>Bacteria</taxon>
        <taxon>Pseudomonadati</taxon>
        <taxon>Pseudomonadota</taxon>
        <taxon>Alphaproteobacteria</taxon>
        <taxon>Sphingomonadales</taxon>
        <taxon>Sphingomonadaceae</taxon>
        <taxon>Sphingopyxis</taxon>
    </lineage>
</organism>
<protein>
    <recommendedName>
        <fullName evidence="3">SRPBCC family protein</fullName>
    </recommendedName>
</protein>